<dbReference type="Pfam" id="PF00375">
    <property type="entry name" value="SDF"/>
    <property type="match status" value="1"/>
</dbReference>
<evidence type="ECO:0000313" key="7">
    <source>
        <dbReference type="EMBL" id="SVB59036.1"/>
    </source>
</evidence>
<dbReference type="PANTHER" id="PTHR11958:SF63">
    <property type="entry name" value="AMINO ACID TRANSPORTER"/>
    <property type="match status" value="1"/>
</dbReference>
<dbReference type="AlphaFoldDB" id="A0A382F7K9"/>
<sequence length="416" mass="44271">MFKLKLHWQIFIAMVIGSFLGLIYQNMYHGSPEGSVYQMIISLGTIFIRLLKMVIVPLIFTSIVTGVSGIGGGKNLGRIGMKTFFYYLTTSLCAILIGLTLTNIIQPGDGVNLGAQDAFDHSKLQKSGSLADILIRMIPLNPFHAASSGDMLGIIFFAIFLGVGLTRIDTKHSNILRDFFSASFEVMMNITQIVIKFAPLGVLGLITKVVAVTGFGLFSAVGKYMLTIAGGLSIHILIVLPLIFYVLTGINPRKHYAAMASALATAFATSSSNATLPVTMRCVENNAGVSNKISSFVLPMGATINMDGTALYECAGVLFISQVLGIDLSISSQLIIVITALLASVGAAGIPSAGLVMIFIVTQAVGFQDTDVAVIIGTMLAVDRPLDMMRTMVNIFSDSIGASVIAKSEGETLYPK</sequence>
<dbReference type="EMBL" id="UINC01048474">
    <property type="protein sequence ID" value="SVB59036.1"/>
    <property type="molecule type" value="Genomic_DNA"/>
</dbReference>
<dbReference type="Gene3D" id="1.10.3860.10">
    <property type="entry name" value="Sodium:dicarboxylate symporter"/>
    <property type="match status" value="1"/>
</dbReference>
<feature type="transmembrane region" description="Helical" evidence="6">
    <location>
        <begin position="365"/>
        <end position="382"/>
    </location>
</feature>
<keyword evidence="2" id="KW-0813">Transport</keyword>
<feature type="transmembrane region" description="Helical" evidence="6">
    <location>
        <begin position="151"/>
        <end position="168"/>
    </location>
</feature>
<evidence type="ECO:0000256" key="6">
    <source>
        <dbReference type="SAM" id="Phobius"/>
    </source>
</evidence>
<evidence type="ECO:0000256" key="3">
    <source>
        <dbReference type="ARBA" id="ARBA00022692"/>
    </source>
</evidence>
<reference evidence="7" key="1">
    <citation type="submission" date="2018-05" db="EMBL/GenBank/DDBJ databases">
        <authorList>
            <person name="Lanie J.A."/>
            <person name="Ng W.-L."/>
            <person name="Kazmierczak K.M."/>
            <person name="Andrzejewski T.M."/>
            <person name="Davidsen T.M."/>
            <person name="Wayne K.J."/>
            <person name="Tettelin H."/>
            <person name="Glass J.I."/>
            <person name="Rusch D."/>
            <person name="Podicherti R."/>
            <person name="Tsui H.-C.T."/>
            <person name="Winkler M.E."/>
        </authorList>
    </citation>
    <scope>NUCLEOTIDE SEQUENCE</scope>
</reference>
<dbReference type="InterPro" id="IPR036458">
    <property type="entry name" value="Na:dicarbo_symporter_sf"/>
</dbReference>
<feature type="transmembrane region" description="Helical" evidence="6">
    <location>
        <begin position="7"/>
        <end position="24"/>
    </location>
</feature>
<dbReference type="InterPro" id="IPR001991">
    <property type="entry name" value="Na-dicarboxylate_symporter"/>
</dbReference>
<keyword evidence="4 6" id="KW-1133">Transmembrane helix</keyword>
<dbReference type="SUPFAM" id="SSF118215">
    <property type="entry name" value="Proton glutamate symport protein"/>
    <property type="match status" value="1"/>
</dbReference>
<dbReference type="PRINTS" id="PR00173">
    <property type="entry name" value="EDTRNSPORT"/>
</dbReference>
<dbReference type="GO" id="GO:0015293">
    <property type="term" value="F:symporter activity"/>
    <property type="evidence" value="ECO:0007669"/>
    <property type="project" value="InterPro"/>
</dbReference>
<name>A0A382F7K9_9ZZZZ</name>
<feature type="transmembrane region" description="Helical" evidence="6">
    <location>
        <begin position="334"/>
        <end position="359"/>
    </location>
</feature>
<feature type="transmembrane region" description="Helical" evidence="6">
    <location>
        <begin position="84"/>
        <end position="105"/>
    </location>
</feature>
<feature type="transmembrane region" description="Helical" evidence="6">
    <location>
        <begin position="197"/>
        <end position="218"/>
    </location>
</feature>
<proteinExistence type="predicted"/>
<feature type="transmembrane region" description="Helical" evidence="6">
    <location>
        <begin position="36"/>
        <end position="63"/>
    </location>
</feature>
<feature type="transmembrane region" description="Helical" evidence="6">
    <location>
        <begin position="224"/>
        <end position="247"/>
    </location>
</feature>
<organism evidence="7">
    <name type="scientific">marine metagenome</name>
    <dbReference type="NCBI Taxonomy" id="408172"/>
    <lineage>
        <taxon>unclassified sequences</taxon>
        <taxon>metagenomes</taxon>
        <taxon>ecological metagenomes</taxon>
    </lineage>
</organism>
<evidence type="ECO:0000256" key="5">
    <source>
        <dbReference type="ARBA" id="ARBA00023136"/>
    </source>
</evidence>
<evidence type="ECO:0000256" key="4">
    <source>
        <dbReference type="ARBA" id="ARBA00022989"/>
    </source>
</evidence>
<evidence type="ECO:0008006" key="8">
    <source>
        <dbReference type="Google" id="ProtNLM"/>
    </source>
</evidence>
<comment type="subcellular location">
    <subcellularLocation>
        <location evidence="1">Membrane</location>
        <topology evidence="1">Multi-pass membrane protein</topology>
    </subcellularLocation>
</comment>
<keyword evidence="3 6" id="KW-0812">Transmembrane</keyword>
<evidence type="ECO:0000256" key="1">
    <source>
        <dbReference type="ARBA" id="ARBA00004141"/>
    </source>
</evidence>
<keyword evidence="5 6" id="KW-0472">Membrane</keyword>
<dbReference type="GO" id="GO:0016020">
    <property type="term" value="C:membrane"/>
    <property type="evidence" value="ECO:0007669"/>
    <property type="project" value="UniProtKB-SubCell"/>
</dbReference>
<gene>
    <name evidence="7" type="ORF">METZ01_LOCUS211890</name>
</gene>
<protein>
    <recommendedName>
        <fullName evidence="8">Amino acid transporter</fullName>
    </recommendedName>
</protein>
<dbReference type="InterPro" id="IPR050746">
    <property type="entry name" value="DAACS"/>
</dbReference>
<accession>A0A382F7K9</accession>
<evidence type="ECO:0000256" key="2">
    <source>
        <dbReference type="ARBA" id="ARBA00022448"/>
    </source>
</evidence>
<dbReference type="PANTHER" id="PTHR11958">
    <property type="entry name" value="SODIUM/DICARBOXYLATE SYMPORTER-RELATED"/>
    <property type="match status" value="1"/>
</dbReference>